<name>A0A314V239_PRUYE</name>
<evidence type="ECO:0000313" key="2">
    <source>
        <dbReference type="EMBL" id="PQM43032.1"/>
    </source>
</evidence>
<accession>A0A314V239</accession>
<evidence type="ECO:0000313" key="3">
    <source>
        <dbReference type="Proteomes" id="UP000250321"/>
    </source>
</evidence>
<reference evidence="2 3" key="1">
    <citation type="submission" date="2018-02" db="EMBL/GenBank/DDBJ databases">
        <title>Draft genome of wild Prunus yedoensis var. nudiflora.</title>
        <authorList>
            <person name="Baek S."/>
            <person name="Kim J.-H."/>
            <person name="Choi K."/>
            <person name="Kim G.-B."/>
            <person name="Cho A."/>
            <person name="Jang H."/>
            <person name="Shin C.-H."/>
            <person name="Yu H.-J."/>
            <person name="Mun J.-H."/>
        </authorList>
    </citation>
    <scope>NUCLEOTIDE SEQUENCE [LARGE SCALE GENOMIC DNA]</scope>
    <source>
        <strain evidence="3">cv. Jeju island</strain>
        <tissue evidence="2">Leaf</tissue>
    </source>
</reference>
<gene>
    <name evidence="2" type="ORF">Pyn_21307</name>
</gene>
<feature type="region of interest" description="Disordered" evidence="1">
    <location>
        <begin position="1"/>
        <end position="24"/>
    </location>
</feature>
<dbReference type="EMBL" id="PJQY01002729">
    <property type="protein sequence ID" value="PQM43032.1"/>
    <property type="molecule type" value="Genomic_DNA"/>
</dbReference>
<proteinExistence type="predicted"/>
<organism evidence="2 3">
    <name type="scientific">Prunus yedoensis var. nudiflora</name>
    <dbReference type="NCBI Taxonomy" id="2094558"/>
    <lineage>
        <taxon>Eukaryota</taxon>
        <taxon>Viridiplantae</taxon>
        <taxon>Streptophyta</taxon>
        <taxon>Embryophyta</taxon>
        <taxon>Tracheophyta</taxon>
        <taxon>Spermatophyta</taxon>
        <taxon>Magnoliopsida</taxon>
        <taxon>eudicotyledons</taxon>
        <taxon>Gunneridae</taxon>
        <taxon>Pentapetalae</taxon>
        <taxon>rosids</taxon>
        <taxon>fabids</taxon>
        <taxon>Rosales</taxon>
        <taxon>Rosaceae</taxon>
        <taxon>Amygdaloideae</taxon>
        <taxon>Amygdaleae</taxon>
        <taxon>Prunus</taxon>
    </lineage>
</organism>
<evidence type="ECO:0000256" key="1">
    <source>
        <dbReference type="SAM" id="MobiDB-lite"/>
    </source>
</evidence>
<dbReference type="Proteomes" id="UP000250321">
    <property type="component" value="Unassembled WGS sequence"/>
</dbReference>
<protein>
    <submittedName>
        <fullName evidence="2">Uncharacterized protein</fullName>
    </submittedName>
</protein>
<dbReference type="AlphaFoldDB" id="A0A314V239"/>
<sequence>MGLVAGPFELKDAKGREAPTCPNDEQISFQSQTYQTVAKTRGGGGGCKWGSWDASELLHHCSEVGCVGGQHSGWCSSRSSGPLLGVSGLRCR</sequence>
<keyword evidence="3" id="KW-1185">Reference proteome</keyword>
<comment type="caution">
    <text evidence="2">The sequence shown here is derived from an EMBL/GenBank/DDBJ whole genome shotgun (WGS) entry which is preliminary data.</text>
</comment>